<feature type="non-terminal residue" evidence="1">
    <location>
        <position position="132"/>
    </location>
</feature>
<proteinExistence type="predicted"/>
<accession>A0A1A8M5W5</accession>
<sequence>PLTHRKTGGGVRTSCSSPATLAWRRREPLPMTRTISWRTSSQASAFKPGFVLQLCPAKPAYWTCIIGQGHGRRFLLVGVYRAVVSSGVPTELEVLAGARIVLAGTAGARTELAVLGGSFDVGAVVWLVDHLR</sequence>
<protein>
    <submittedName>
        <fullName evidence="1">Uncharacterized protein</fullName>
    </submittedName>
</protein>
<organism evidence="1">
    <name type="scientific">Nothobranchius pienaari</name>
    <dbReference type="NCBI Taxonomy" id="704102"/>
    <lineage>
        <taxon>Eukaryota</taxon>
        <taxon>Metazoa</taxon>
        <taxon>Chordata</taxon>
        <taxon>Craniata</taxon>
        <taxon>Vertebrata</taxon>
        <taxon>Euteleostomi</taxon>
        <taxon>Actinopterygii</taxon>
        <taxon>Neopterygii</taxon>
        <taxon>Teleostei</taxon>
        <taxon>Neoteleostei</taxon>
        <taxon>Acanthomorphata</taxon>
        <taxon>Ovalentaria</taxon>
        <taxon>Atherinomorphae</taxon>
        <taxon>Cyprinodontiformes</taxon>
        <taxon>Nothobranchiidae</taxon>
        <taxon>Nothobranchius</taxon>
    </lineage>
</organism>
<name>A0A1A8M5W5_9TELE</name>
<dbReference type="AlphaFoldDB" id="A0A1A8M5W5"/>
<evidence type="ECO:0000313" key="1">
    <source>
        <dbReference type="EMBL" id="SBR52222.1"/>
    </source>
</evidence>
<dbReference type="EMBL" id="HAEF01011379">
    <property type="protein sequence ID" value="SBR52222.1"/>
    <property type="molecule type" value="Transcribed_RNA"/>
</dbReference>
<gene>
    <name evidence="1" type="primary">Nfu_g_1_019173</name>
</gene>
<reference evidence="1" key="2">
    <citation type="submission" date="2016-06" db="EMBL/GenBank/DDBJ databases">
        <title>The genome of a short-lived fish provides insights into sex chromosome evolution and the genetic control of aging.</title>
        <authorList>
            <person name="Reichwald K."/>
            <person name="Felder M."/>
            <person name="Petzold A."/>
            <person name="Koch P."/>
            <person name="Groth M."/>
            <person name="Platzer M."/>
        </authorList>
    </citation>
    <scope>NUCLEOTIDE SEQUENCE</scope>
    <source>
        <tissue evidence="1">Brain</tissue>
    </source>
</reference>
<feature type="non-terminal residue" evidence="1">
    <location>
        <position position="1"/>
    </location>
</feature>
<reference evidence="1" key="1">
    <citation type="submission" date="2016-05" db="EMBL/GenBank/DDBJ databases">
        <authorList>
            <person name="Lavstsen T."/>
            <person name="Jespersen J.S."/>
        </authorList>
    </citation>
    <scope>NUCLEOTIDE SEQUENCE</scope>
    <source>
        <tissue evidence="1">Brain</tissue>
    </source>
</reference>